<comment type="caution">
    <text evidence="3">The sequence shown here is derived from an EMBL/GenBank/DDBJ whole genome shotgun (WGS) entry which is preliminary data.</text>
</comment>
<protein>
    <recommendedName>
        <fullName evidence="5">Transposase, Ptta/En/Spm, plant</fullName>
    </recommendedName>
</protein>
<feature type="coiled-coil region" evidence="1">
    <location>
        <begin position="355"/>
        <end position="407"/>
    </location>
</feature>
<proteinExistence type="predicted"/>
<reference evidence="3" key="1">
    <citation type="submission" date="2024-03" db="EMBL/GenBank/DDBJ databases">
        <title>WGS assembly of Saponaria officinalis var. Norfolk2.</title>
        <authorList>
            <person name="Jenkins J."/>
            <person name="Shu S."/>
            <person name="Grimwood J."/>
            <person name="Barry K."/>
            <person name="Goodstein D."/>
            <person name="Schmutz J."/>
            <person name="Leebens-Mack J."/>
            <person name="Osbourn A."/>
        </authorList>
    </citation>
    <scope>NUCLEOTIDE SEQUENCE [LARGE SCALE GENOMIC DNA]</scope>
    <source>
        <strain evidence="3">JIC</strain>
    </source>
</reference>
<gene>
    <name evidence="3" type="ORF">RND81_07G039800</name>
</gene>
<evidence type="ECO:0008006" key="5">
    <source>
        <dbReference type="Google" id="ProtNLM"/>
    </source>
</evidence>
<feature type="compositionally biased region" description="Acidic residues" evidence="2">
    <location>
        <begin position="99"/>
        <end position="112"/>
    </location>
</feature>
<dbReference type="Proteomes" id="UP001443914">
    <property type="component" value="Unassembled WGS sequence"/>
</dbReference>
<keyword evidence="1" id="KW-0175">Coiled coil</keyword>
<dbReference type="AlphaFoldDB" id="A0AAW1JR96"/>
<keyword evidence="4" id="KW-1185">Reference proteome</keyword>
<name>A0AAW1JR96_SAPOF</name>
<dbReference type="Pfam" id="PF03004">
    <property type="entry name" value="Transposase_24"/>
    <property type="match status" value="1"/>
</dbReference>
<organism evidence="3 4">
    <name type="scientific">Saponaria officinalis</name>
    <name type="common">Common soapwort</name>
    <name type="synonym">Lychnis saponaria</name>
    <dbReference type="NCBI Taxonomy" id="3572"/>
    <lineage>
        <taxon>Eukaryota</taxon>
        <taxon>Viridiplantae</taxon>
        <taxon>Streptophyta</taxon>
        <taxon>Embryophyta</taxon>
        <taxon>Tracheophyta</taxon>
        <taxon>Spermatophyta</taxon>
        <taxon>Magnoliopsida</taxon>
        <taxon>eudicotyledons</taxon>
        <taxon>Gunneridae</taxon>
        <taxon>Pentapetalae</taxon>
        <taxon>Caryophyllales</taxon>
        <taxon>Caryophyllaceae</taxon>
        <taxon>Caryophylleae</taxon>
        <taxon>Saponaria</taxon>
    </lineage>
</organism>
<sequence>MLEMKVKVKMMKEILNRKEKEKERRRRRRRMMMMMMMMMMRLRMTRRRRRRTTTTTMTTITYTFKLASDMAPISRRFDRGPYSIAEDDDETQPPSSEKDMDELSDEESDDELQSTGPTELKPNVLWFENNFVVRGVTKSIETHFEHHCTCWKNADENEKILWWNIFKTRFKWDVDIEEDVRNEFEKTAARRLKDMIYKAMKSKKCPKWMSKDVRKNIKKIRHTTEFKKRSAQASKNKKGPNKGIAHIQGSVSTRELARRHYTAHNEILTPAEWFRKTHMKKDGTWADEKAKGVWDEYKKKAGQPFSKEDNDAYLEAAGGINKDGSVYGVGSLSQFYYPLPDLSKTSQELPPSSIVLQLEDQVKTTQQELNTTQHELKATQEEVKRYKESSEEEKREFQRMMLDFKNEMARMSEVLHCSDYSIMTPDFSH</sequence>
<evidence type="ECO:0000256" key="1">
    <source>
        <dbReference type="SAM" id="Coils"/>
    </source>
</evidence>
<accession>A0AAW1JR96</accession>
<dbReference type="InterPro" id="IPR004252">
    <property type="entry name" value="Probable_transposase_24"/>
</dbReference>
<evidence type="ECO:0000313" key="4">
    <source>
        <dbReference type="Proteomes" id="UP001443914"/>
    </source>
</evidence>
<feature type="region of interest" description="Disordered" evidence="2">
    <location>
        <begin position="80"/>
        <end position="118"/>
    </location>
</feature>
<dbReference type="EMBL" id="JBDFQZ010000007">
    <property type="protein sequence ID" value="KAK9705191.1"/>
    <property type="molecule type" value="Genomic_DNA"/>
</dbReference>
<evidence type="ECO:0000313" key="3">
    <source>
        <dbReference type="EMBL" id="KAK9705191.1"/>
    </source>
</evidence>
<evidence type="ECO:0000256" key="2">
    <source>
        <dbReference type="SAM" id="MobiDB-lite"/>
    </source>
</evidence>